<keyword evidence="5" id="KW-0963">Cytoplasm</keyword>
<comment type="similarity">
    <text evidence="1">Belongs to the class IV-like SAM-binding methyltransferase superfamily. RNA methyltransferase TrmH family.</text>
</comment>
<dbReference type="InterPro" id="IPR029028">
    <property type="entry name" value="Alpha/beta_knot_MTases"/>
</dbReference>
<keyword evidence="4 5" id="KW-0949">S-adenosyl-L-methionine</keyword>
<comment type="function">
    <text evidence="5">Catalyzes the formation of 2'O-methylated cytidine (Cm32) or 2'O-methylated uridine (Um32) at position 32 in tRNA.</text>
</comment>
<evidence type="ECO:0000256" key="5">
    <source>
        <dbReference type="RuleBase" id="RU362024"/>
    </source>
</evidence>
<evidence type="ECO:0000256" key="3">
    <source>
        <dbReference type="ARBA" id="ARBA00022679"/>
    </source>
</evidence>
<dbReference type="InterPro" id="IPR004384">
    <property type="entry name" value="RNA_MeTrfase_TrmJ/LasT"/>
</dbReference>
<dbReference type="EC" id="2.1.1.200" evidence="5"/>
<accession>A0A1F6TAZ7</accession>
<dbReference type="FunFam" id="3.40.1280.10:FF:000006">
    <property type="entry name" value="Uncharacterized tRNA/rRNA methyltransferase HI_0380"/>
    <property type="match status" value="1"/>
</dbReference>
<dbReference type="CDD" id="cd18093">
    <property type="entry name" value="SpoU-like_TrmJ"/>
    <property type="match status" value="1"/>
</dbReference>
<comment type="catalytic activity">
    <reaction evidence="5">
        <text>cytidine(32) in tRNA + S-adenosyl-L-methionine = 2'-O-methylcytidine(32) in tRNA + S-adenosyl-L-homocysteine + H(+)</text>
        <dbReference type="Rhea" id="RHEA:42932"/>
        <dbReference type="Rhea" id="RHEA-COMP:10288"/>
        <dbReference type="Rhea" id="RHEA-COMP:10289"/>
        <dbReference type="ChEBI" id="CHEBI:15378"/>
        <dbReference type="ChEBI" id="CHEBI:57856"/>
        <dbReference type="ChEBI" id="CHEBI:59789"/>
        <dbReference type="ChEBI" id="CHEBI:74495"/>
        <dbReference type="ChEBI" id="CHEBI:82748"/>
        <dbReference type="EC" id="2.1.1.200"/>
    </reaction>
</comment>
<comment type="subcellular location">
    <subcellularLocation>
        <location evidence="5">Cytoplasm</location>
    </subcellularLocation>
</comment>
<comment type="caution">
    <text evidence="7">The sequence shown here is derived from an EMBL/GenBank/DDBJ whole genome shotgun (WGS) entry which is preliminary data.</text>
</comment>
<comment type="catalytic activity">
    <reaction evidence="5">
        <text>uridine(32) in tRNA + S-adenosyl-L-methionine = 2'-O-methyluridine(32) in tRNA + S-adenosyl-L-homocysteine + H(+)</text>
        <dbReference type="Rhea" id="RHEA:42936"/>
        <dbReference type="Rhea" id="RHEA-COMP:10107"/>
        <dbReference type="Rhea" id="RHEA-COMP:10290"/>
        <dbReference type="ChEBI" id="CHEBI:15378"/>
        <dbReference type="ChEBI" id="CHEBI:57856"/>
        <dbReference type="ChEBI" id="CHEBI:59789"/>
        <dbReference type="ChEBI" id="CHEBI:65315"/>
        <dbReference type="ChEBI" id="CHEBI:74478"/>
        <dbReference type="EC" id="2.1.1.200"/>
    </reaction>
</comment>
<sequence>MSLDNIRIVLVAPTHAGNIGGAARAMRNMALHRLHLVSPADFSIAEASARAAGADDVLNRLHVDANLTEALADCRYVIGTSARSRRLAWPQYDPATAARQLVAEAGQGAVALVFGAERTGLTNAELERCHGLVTIPTDPGFSSLNLACAVQIMAYELFLAQGRGAHSEPFDTAVSEPLADSAEVERFYRHLEQVLIEIDFLDPQHPRKLMRRLIRLFSRVRLEVNEVHILRGILTAIQDRRNRPNI</sequence>
<dbReference type="PIRSF" id="PIRSF004808">
    <property type="entry name" value="LasT"/>
    <property type="match status" value="1"/>
</dbReference>
<evidence type="ECO:0000259" key="6">
    <source>
        <dbReference type="Pfam" id="PF00588"/>
    </source>
</evidence>
<dbReference type="Gene3D" id="1.10.8.590">
    <property type="match status" value="1"/>
</dbReference>
<dbReference type="InterPro" id="IPR029026">
    <property type="entry name" value="tRNA_m1G_MTases_N"/>
</dbReference>
<protein>
    <recommendedName>
        <fullName evidence="5">tRNA (cytidine/uridine-2'-O-)-methyltransferase TrmJ</fullName>
        <ecNumber evidence="5">2.1.1.200</ecNumber>
    </recommendedName>
    <alternativeName>
        <fullName evidence="5">tRNA (cytidine(32)/uridine(32)-2'-O)-methyltransferase</fullName>
    </alternativeName>
    <alternativeName>
        <fullName evidence="5">tRNA Cm32/Um32 methyltransferase</fullName>
    </alternativeName>
</protein>
<evidence type="ECO:0000313" key="8">
    <source>
        <dbReference type="Proteomes" id="UP000177925"/>
    </source>
</evidence>
<dbReference type="Pfam" id="PF00588">
    <property type="entry name" value="SpoU_methylase"/>
    <property type="match status" value="1"/>
</dbReference>
<dbReference type="EMBL" id="MFSS01000095">
    <property type="protein sequence ID" value="OGI42246.1"/>
    <property type="molecule type" value="Genomic_DNA"/>
</dbReference>
<dbReference type="GO" id="GO:0002128">
    <property type="term" value="P:tRNA nucleoside ribose methylation"/>
    <property type="evidence" value="ECO:0007669"/>
    <property type="project" value="TreeGrafter"/>
</dbReference>
<dbReference type="Gene3D" id="3.40.1280.10">
    <property type="match status" value="1"/>
</dbReference>
<reference evidence="7 8" key="1">
    <citation type="journal article" date="2016" name="Nat. Commun.">
        <title>Thousands of microbial genomes shed light on interconnected biogeochemical processes in an aquifer system.</title>
        <authorList>
            <person name="Anantharaman K."/>
            <person name="Brown C.T."/>
            <person name="Hug L.A."/>
            <person name="Sharon I."/>
            <person name="Castelle C.J."/>
            <person name="Probst A.J."/>
            <person name="Thomas B.C."/>
            <person name="Singh A."/>
            <person name="Wilkins M.J."/>
            <person name="Karaoz U."/>
            <person name="Brodie E.L."/>
            <person name="Williams K.H."/>
            <person name="Hubbard S.S."/>
            <person name="Banfield J.F."/>
        </authorList>
    </citation>
    <scope>NUCLEOTIDE SEQUENCE [LARGE SCALE GENOMIC DNA]</scope>
</reference>
<dbReference type="GO" id="GO:0160206">
    <property type="term" value="F:tRNA (cytidine(32)/uridine(32)-2'-O)-methyltransferase activity"/>
    <property type="evidence" value="ECO:0007669"/>
    <property type="project" value="UniProtKB-EC"/>
</dbReference>
<evidence type="ECO:0000256" key="4">
    <source>
        <dbReference type="ARBA" id="ARBA00022691"/>
    </source>
</evidence>
<feature type="domain" description="tRNA/rRNA methyltransferase SpoU type" evidence="6">
    <location>
        <begin position="6"/>
        <end position="155"/>
    </location>
</feature>
<evidence type="ECO:0000256" key="2">
    <source>
        <dbReference type="ARBA" id="ARBA00022603"/>
    </source>
</evidence>
<dbReference type="STRING" id="1817758.A2150_06385"/>
<name>A0A1F6TAZ7_9PROT</name>
<dbReference type="InterPro" id="IPR001537">
    <property type="entry name" value="SpoU_MeTrfase"/>
</dbReference>
<keyword evidence="3 7" id="KW-0808">Transferase</keyword>
<dbReference type="GO" id="GO:0106339">
    <property type="term" value="F:tRNA (cytidine(32)-2'-O)-methyltransferase activity"/>
    <property type="evidence" value="ECO:0007669"/>
    <property type="project" value="RHEA"/>
</dbReference>
<dbReference type="NCBIfam" id="TIGR00050">
    <property type="entry name" value="rRNA_methyl_1"/>
    <property type="match status" value="1"/>
</dbReference>
<dbReference type="Proteomes" id="UP000177925">
    <property type="component" value="Unassembled WGS sequence"/>
</dbReference>
<evidence type="ECO:0000313" key="7">
    <source>
        <dbReference type="EMBL" id="OGI42246.1"/>
    </source>
</evidence>
<dbReference type="GO" id="GO:0003723">
    <property type="term" value="F:RNA binding"/>
    <property type="evidence" value="ECO:0007669"/>
    <property type="project" value="InterPro"/>
</dbReference>
<proteinExistence type="inferred from homology"/>
<dbReference type="AlphaFoldDB" id="A0A1F6TAZ7"/>
<organism evidence="7 8">
    <name type="scientific">Candidatus Muproteobacteria bacterium RBG_16_64_11</name>
    <dbReference type="NCBI Taxonomy" id="1817758"/>
    <lineage>
        <taxon>Bacteria</taxon>
        <taxon>Pseudomonadati</taxon>
        <taxon>Pseudomonadota</taxon>
        <taxon>Candidatus Muproteobacteria</taxon>
    </lineage>
</organism>
<dbReference type="GO" id="GO:0005829">
    <property type="term" value="C:cytosol"/>
    <property type="evidence" value="ECO:0007669"/>
    <property type="project" value="TreeGrafter"/>
</dbReference>
<evidence type="ECO:0000256" key="1">
    <source>
        <dbReference type="ARBA" id="ARBA00007228"/>
    </source>
</evidence>
<dbReference type="SUPFAM" id="SSF75217">
    <property type="entry name" value="alpha/beta knot"/>
    <property type="match status" value="1"/>
</dbReference>
<dbReference type="PANTHER" id="PTHR42786:SF2">
    <property type="entry name" value="TRNA (CYTIDINE_URIDINE-2'-O-)-METHYLTRANSFERASE TRMJ"/>
    <property type="match status" value="1"/>
</dbReference>
<keyword evidence="5" id="KW-0819">tRNA processing</keyword>
<comment type="subunit">
    <text evidence="5">Homodimer.</text>
</comment>
<keyword evidence="2 5" id="KW-0489">Methyltransferase</keyword>
<dbReference type="PANTHER" id="PTHR42786">
    <property type="entry name" value="TRNA/RRNA METHYLTRANSFERASE"/>
    <property type="match status" value="1"/>
</dbReference>
<gene>
    <name evidence="5" type="primary">trmJ</name>
    <name evidence="7" type="ORF">A2150_06385</name>
</gene>